<evidence type="ECO:0000256" key="4">
    <source>
        <dbReference type="SAM" id="Phobius"/>
    </source>
</evidence>
<dbReference type="SUPFAM" id="SSF46785">
    <property type="entry name" value="Winged helix' DNA-binding domain"/>
    <property type="match status" value="1"/>
</dbReference>
<sequence length="337" mass="38066">MDNRQRSSISRMLSLIDGYLSTSLIYVVAELKIADLLRDGPKDTAYLAQKTGAHEQCLYRVLRALSCIQVFRESKRGFELTGLSECLLSDSPYSLLPSALYAGDEASWRPWGELLHAVKTGETPFEKVFGMDLFTYYGSHPHSSEIFDNYMDVVTKHIVRIILAKYDFSPYKVIVDVGGGFGSLLFSILAKYKDIRGILHDLPHVVQGAYPLRKEYQVEDRCEIVGGQFFDSVPEGGDLYLLKSILHDWSDEKAIAILKNCFKAMESKSKLLVLERIIQDDVNRHEGKALDIFMMVHTGGKERTREEYSELFQSAGFRLSNVVPLGVDCNAIEGIRE</sequence>
<dbReference type="Pfam" id="PF08100">
    <property type="entry name" value="Dimerisation"/>
    <property type="match status" value="1"/>
</dbReference>
<accession>A0A0F9Z2U0</accession>
<keyword evidence="4" id="KW-1133">Transmembrane helix</keyword>
<dbReference type="InterPro" id="IPR012967">
    <property type="entry name" value="COMT_dimerisation"/>
</dbReference>
<dbReference type="PIRSF" id="PIRSF005739">
    <property type="entry name" value="O-mtase"/>
    <property type="match status" value="1"/>
</dbReference>
<protein>
    <recommendedName>
        <fullName evidence="8">O-methyltransferase domain-containing protein</fullName>
    </recommendedName>
</protein>
<evidence type="ECO:0000313" key="7">
    <source>
        <dbReference type="EMBL" id="KKO11444.1"/>
    </source>
</evidence>
<dbReference type="Gene3D" id="1.10.10.10">
    <property type="entry name" value="Winged helix-like DNA-binding domain superfamily/Winged helix DNA-binding domain"/>
    <property type="match status" value="1"/>
</dbReference>
<evidence type="ECO:0000256" key="1">
    <source>
        <dbReference type="ARBA" id="ARBA00022603"/>
    </source>
</evidence>
<feature type="domain" description="O-methyltransferase C-terminal" evidence="5">
    <location>
        <begin position="111"/>
        <end position="318"/>
    </location>
</feature>
<dbReference type="Gene3D" id="1.10.287.1350">
    <property type="match status" value="1"/>
</dbReference>
<gene>
    <name evidence="7" type="ORF">LCGC14_0019250</name>
</gene>
<dbReference type="PANTHER" id="PTHR43712">
    <property type="entry name" value="PUTATIVE (AFU_ORTHOLOGUE AFUA_4G14580)-RELATED"/>
    <property type="match status" value="1"/>
</dbReference>
<feature type="transmembrane region" description="Helical" evidence="4">
    <location>
        <begin position="12"/>
        <end position="29"/>
    </location>
</feature>
<dbReference type="InterPro" id="IPR036390">
    <property type="entry name" value="WH_DNA-bd_sf"/>
</dbReference>
<dbReference type="InterPro" id="IPR036388">
    <property type="entry name" value="WH-like_DNA-bd_sf"/>
</dbReference>
<reference evidence="7" key="1">
    <citation type="journal article" date="2015" name="Nature">
        <title>Complex archaea that bridge the gap between prokaryotes and eukaryotes.</title>
        <authorList>
            <person name="Spang A."/>
            <person name="Saw J.H."/>
            <person name="Jorgensen S.L."/>
            <person name="Zaremba-Niedzwiedzka K."/>
            <person name="Martijn J."/>
            <person name="Lind A.E."/>
            <person name="van Eijk R."/>
            <person name="Schleper C."/>
            <person name="Guy L."/>
            <person name="Ettema T.J."/>
        </authorList>
    </citation>
    <scope>NUCLEOTIDE SEQUENCE</scope>
</reference>
<evidence type="ECO:0000256" key="3">
    <source>
        <dbReference type="ARBA" id="ARBA00022691"/>
    </source>
</evidence>
<name>A0A0F9Z2U0_9ZZZZ</name>
<evidence type="ECO:0000256" key="2">
    <source>
        <dbReference type="ARBA" id="ARBA00022679"/>
    </source>
</evidence>
<dbReference type="GO" id="GO:0032259">
    <property type="term" value="P:methylation"/>
    <property type="evidence" value="ECO:0007669"/>
    <property type="project" value="UniProtKB-KW"/>
</dbReference>
<dbReference type="InterPro" id="IPR029063">
    <property type="entry name" value="SAM-dependent_MTases_sf"/>
</dbReference>
<proteinExistence type="predicted"/>
<dbReference type="GO" id="GO:0008171">
    <property type="term" value="F:O-methyltransferase activity"/>
    <property type="evidence" value="ECO:0007669"/>
    <property type="project" value="InterPro"/>
</dbReference>
<keyword evidence="2" id="KW-0808">Transferase</keyword>
<evidence type="ECO:0000259" key="6">
    <source>
        <dbReference type="Pfam" id="PF08100"/>
    </source>
</evidence>
<dbReference type="AlphaFoldDB" id="A0A0F9Z2U0"/>
<dbReference type="Pfam" id="PF00891">
    <property type="entry name" value="Methyltransf_2"/>
    <property type="match status" value="1"/>
</dbReference>
<feature type="domain" description="O-methyltransferase dimerisation" evidence="6">
    <location>
        <begin position="14"/>
        <end position="89"/>
    </location>
</feature>
<keyword evidence="1" id="KW-0489">Methyltransferase</keyword>
<evidence type="ECO:0000259" key="5">
    <source>
        <dbReference type="Pfam" id="PF00891"/>
    </source>
</evidence>
<dbReference type="PANTHER" id="PTHR43712:SF2">
    <property type="entry name" value="O-METHYLTRANSFERASE CICE"/>
    <property type="match status" value="1"/>
</dbReference>
<keyword evidence="4" id="KW-0472">Membrane</keyword>
<dbReference type="InterPro" id="IPR016461">
    <property type="entry name" value="COMT-like"/>
</dbReference>
<keyword evidence="4" id="KW-0812">Transmembrane</keyword>
<dbReference type="Gene3D" id="3.40.50.150">
    <property type="entry name" value="Vaccinia Virus protein VP39"/>
    <property type="match status" value="1"/>
</dbReference>
<dbReference type="SUPFAM" id="SSF53335">
    <property type="entry name" value="S-adenosyl-L-methionine-dependent methyltransferases"/>
    <property type="match status" value="1"/>
</dbReference>
<evidence type="ECO:0008006" key="8">
    <source>
        <dbReference type="Google" id="ProtNLM"/>
    </source>
</evidence>
<dbReference type="EMBL" id="LAZR01000003">
    <property type="protein sequence ID" value="KKO11444.1"/>
    <property type="molecule type" value="Genomic_DNA"/>
</dbReference>
<dbReference type="InterPro" id="IPR001077">
    <property type="entry name" value="COMT_C"/>
</dbReference>
<dbReference type="GO" id="GO:0046983">
    <property type="term" value="F:protein dimerization activity"/>
    <property type="evidence" value="ECO:0007669"/>
    <property type="project" value="InterPro"/>
</dbReference>
<dbReference type="PROSITE" id="PS51683">
    <property type="entry name" value="SAM_OMT_II"/>
    <property type="match status" value="1"/>
</dbReference>
<keyword evidence="3" id="KW-0949">S-adenosyl-L-methionine</keyword>
<comment type="caution">
    <text evidence="7">The sequence shown here is derived from an EMBL/GenBank/DDBJ whole genome shotgun (WGS) entry which is preliminary data.</text>
</comment>
<organism evidence="7">
    <name type="scientific">marine sediment metagenome</name>
    <dbReference type="NCBI Taxonomy" id="412755"/>
    <lineage>
        <taxon>unclassified sequences</taxon>
        <taxon>metagenomes</taxon>
        <taxon>ecological metagenomes</taxon>
    </lineage>
</organism>